<feature type="domain" description="N-acetyltransferase" evidence="3">
    <location>
        <begin position="48"/>
        <end position="182"/>
    </location>
</feature>
<reference evidence="4 5" key="1">
    <citation type="submission" date="2019-05" db="EMBL/GenBank/DDBJ databases">
        <authorList>
            <consortium name="Science for Life Laboratories"/>
        </authorList>
    </citation>
    <scope>NUCLEOTIDE SEQUENCE [LARGE SCALE GENOMIC DNA]</scope>
    <source>
        <strain evidence="4">Soil9</strain>
    </source>
</reference>
<evidence type="ECO:0000313" key="5">
    <source>
        <dbReference type="Proteomes" id="UP000464178"/>
    </source>
</evidence>
<dbReference type="Proteomes" id="UP000464178">
    <property type="component" value="Chromosome"/>
</dbReference>
<name>A0A6P2D3N8_9BACT</name>
<dbReference type="Pfam" id="PF00583">
    <property type="entry name" value="Acetyltransf_1"/>
    <property type="match status" value="1"/>
</dbReference>
<evidence type="ECO:0000313" key="4">
    <source>
        <dbReference type="EMBL" id="VTR95921.1"/>
    </source>
</evidence>
<dbReference type="EMBL" id="LR593886">
    <property type="protein sequence ID" value="VTR95921.1"/>
    <property type="molecule type" value="Genomic_DNA"/>
</dbReference>
<protein>
    <recommendedName>
        <fullName evidence="3">N-acetyltransferase domain-containing protein</fullName>
    </recommendedName>
</protein>
<evidence type="ECO:0000259" key="3">
    <source>
        <dbReference type="PROSITE" id="PS51186"/>
    </source>
</evidence>
<dbReference type="InterPro" id="IPR050680">
    <property type="entry name" value="YpeA/RimI_acetyltransf"/>
</dbReference>
<dbReference type="Gene3D" id="3.40.630.30">
    <property type="match status" value="1"/>
</dbReference>
<organism evidence="4 5">
    <name type="scientific">Gemmata massiliana</name>
    <dbReference type="NCBI Taxonomy" id="1210884"/>
    <lineage>
        <taxon>Bacteria</taxon>
        <taxon>Pseudomonadati</taxon>
        <taxon>Planctomycetota</taxon>
        <taxon>Planctomycetia</taxon>
        <taxon>Gemmatales</taxon>
        <taxon>Gemmataceae</taxon>
        <taxon>Gemmata</taxon>
    </lineage>
</organism>
<dbReference type="GO" id="GO:0016747">
    <property type="term" value="F:acyltransferase activity, transferring groups other than amino-acyl groups"/>
    <property type="evidence" value="ECO:0007669"/>
    <property type="project" value="InterPro"/>
</dbReference>
<evidence type="ECO:0000256" key="2">
    <source>
        <dbReference type="ARBA" id="ARBA00023315"/>
    </source>
</evidence>
<dbReference type="KEGG" id="gms:SOIL9_17930"/>
<dbReference type="AlphaFoldDB" id="A0A6P2D3N8"/>
<dbReference type="PANTHER" id="PTHR43420">
    <property type="entry name" value="ACETYLTRANSFERASE"/>
    <property type="match status" value="1"/>
</dbReference>
<dbReference type="InterPro" id="IPR016181">
    <property type="entry name" value="Acyl_CoA_acyltransferase"/>
</dbReference>
<dbReference type="RefSeq" id="WP_162670273.1">
    <property type="nucleotide sequence ID" value="NZ_LR593886.1"/>
</dbReference>
<evidence type="ECO:0000256" key="1">
    <source>
        <dbReference type="ARBA" id="ARBA00022679"/>
    </source>
</evidence>
<dbReference type="PROSITE" id="PS51186">
    <property type="entry name" value="GNAT"/>
    <property type="match status" value="1"/>
</dbReference>
<gene>
    <name evidence="4" type="ORF">SOIL9_17930</name>
</gene>
<dbReference type="SUPFAM" id="SSF55729">
    <property type="entry name" value="Acyl-CoA N-acyltransferases (Nat)"/>
    <property type="match status" value="1"/>
</dbReference>
<keyword evidence="2" id="KW-0012">Acyltransferase</keyword>
<sequence>MANVKYFKRHRMELGLGHLLPQIELPTGFSWIAWDDSLLDRHAEVKFACFRNETDALVFPSLGSRTGCRDLMAAIRYRPEFCPQATWLLSGPDGLAGTVQGLFDENRFGGIQNLGVVPEYRGLRLGRALLLQALKGFLTVGVRRAFLEVTATNGPAVHTYRALGFRSCKTLYRAVELPHPDTVGVGL</sequence>
<keyword evidence="5" id="KW-1185">Reference proteome</keyword>
<dbReference type="InterPro" id="IPR000182">
    <property type="entry name" value="GNAT_dom"/>
</dbReference>
<proteinExistence type="predicted"/>
<accession>A0A6P2D3N8</accession>
<dbReference type="PANTHER" id="PTHR43420:SF44">
    <property type="entry name" value="ACETYLTRANSFERASE YPEA"/>
    <property type="match status" value="1"/>
</dbReference>
<keyword evidence="1 4" id="KW-0808">Transferase</keyword>